<dbReference type="OrthoDB" id="496981at2759"/>
<keyword evidence="2" id="KW-0413">Isomerase</keyword>
<dbReference type="KEGG" id="mis:MICPUN_63121"/>
<evidence type="ECO:0000313" key="6">
    <source>
        <dbReference type="Proteomes" id="UP000002009"/>
    </source>
</evidence>
<name>C1FJ43_MICCC</name>
<dbReference type="GeneID" id="8248153"/>
<evidence type="ECO:0000256" key="4">
    <source>
        <dbReference type="SAM" id="MobiDB-lite"/>
    </source>
</evidence>
<dbReference type="PANTHER" id="PTHR48100:SF1">
    <property type="entry name" value="HISTIDINE PHOSPHATASE FAMILY PROTEIN-RELATED"/>
    <property type="match status" value="1"/>
</dbReference>
<protein>
    <submittedName>
        <fullName evidence="5">PGAM phosphoglycerate mutase</fullName>
    </submittedName>
</protein>
<evidence type="ECO:0000256" key="1">
    <source>
        <dbReference type="ARBA" id="ARBA00023152"/>
    </source>
</evidence>
<evidence type="ECO:0000256" key="2">
    <source>
        <dbReference type="ARBA" id="ARBA00023235"/>
    </source>
</evidence>
<evidence type="ECO:0000313" key="5">
    <source>
        <dbReference type="EMBL" id="ACO70290.1"/>
    </source>
</evidence>
<dbReference type="Gene3D" id="3.40.50.1240">
    <property type="entry name" value="Phosphoglycerate mutase-like"/>
    <property type="match status" value="2"/>
</dbReference>
<dbReference type="Pfam" id="PF00300">
    <property type="entry name" value="His_Phos_1"/>
    <property type="match status" value="1"/>
</dbReference>
<dbReference type="SUPFAM" id="SSF53254">
    <property type="entry name" value="Phosphoglycerate mutase-like"/>
    <property type="match status" value="1"/>
</dbReference>
<dbReference type="InParanoid" id="C1FJ43"/>
<dbReference type="CDD" id="cd07067">
    <property type="entry name" value="HP_PGM_like"/>
    <property type="match status" value="1"/>
</dbReference>
<proteinExistence type="inferred from homology"/>
<dbReference type="InterPro" id="IPR013078">
    <property type="entry name" value="His_Pase_superF_clade-1"/>
</dbReference>
<dbReference type="InterPro" id="IPR050275">
    <property type="entry name" value="PGM_Phosphatase"/>
</dbReference>
<dbReference type="RefSeq" id="XP_002509032.1">
    <property type="nucleotide sequence ID" value="XM_002508986.1"/>
</dbReference>
<accession>C1FJ43</accession>
<dbReference type="SMART" id="SM00855">
    <property type="entry name" value="PGAM"/>
    <property type="match status" value="1"/>
</dbReference>
<dbReference type="InterPro" id="IPR029033">
    <property type="entry name" value="His_PPase_superfam"/>
</dbReference>
<reference evidence="5 6" key="1">
    <citation type="journal article" date="2009" name="Science">
        <title>Green evolution and dynamic adaptations revealed by genomes of the marine picoeukaryotes Micromonas.</title>
        <authorList>
            <person name="Worden A.Z."/>
            <person name="Lee J.H."/>
            <person name="Mock T."/>
            <person name="Rouze P."/>
            <person name="Simmons M.P."/>
            <person name="Aerts A.L."/>
            <person name="Allen A.E."/>
            <person name="Cuvelier M.L."/>
            <person name="Derelle E."/>
            <person name="Everett M.V."/>
            <person name="Foulon E."/>
            <person name="Grimwood J."/>
            <person name="Gundlach H."/>
            <person name="Henrissat B."/>
            <person name="Napoli C."/>
            <person name="McDonald S.M."/>
            <person name="Parker M.S."/>
            <person name="Rombauts S."/>
            <person name="Salamov A."/>
            <person name="Von Dassow P."/>
            <person name="Badger J.H."/>
            <person name="Coutinho P.M."/>
            <person name="Demir E."/>
            <person name="Dubchak I."/>
            <person name="Gentemann C."/>
            <person name="Eikrem W."/>
            <person name="Gready J.E."/>
            <person name="John U."/>
            <person name="Lanier W."/>
            <person name="Lindquist E.A."/>
            <person name="Lucas S."/>
            <person name="Mayer K.F."/>
            <person name="Moreau H."/>
            <person name="Not F."/>
            <person name="Otillar R."/>
            <person name="Panaud O."/>
            <person name="Pangilinan J."/>
            <person name="Paulsen I."/>
            <person name="Piegu B."/>
            <person name="Poliakov A."/>
            <person name="Robbens S."/>
            <person name="Schmutz J."/>
            <person name="Toulza E."/>
            <person name="Wyss T."/>
            <person name="Zelensky A."/>
            <person name="Zhou K."/>
            <person name="Armbrust E.V."/>
            <person name="Bhattacharya D."/>
            <person name="Goodenough U.W."/>
            <person name="Van de Peer Y."/>
            <person name="Grigoriev I.V."/>
        </authorList>
    </citation>
    <scope>NUCLEOTIDE SEQUENCE [LARGE SCALE GENOMIC DNA]</scope>
    <source>
        <strain evidence="6">RCC299 / NOUM17</strain>
    </source>
</reference>
<sequence>MGKRYFKMLAQRAQRGDLGAGAMDSAGADTDRVSSGSLATTAARVVVVVAGACAVAGGGYLAHRAWNSHRRRVAEEGGGRKVVYLIRHGQSTFNAAYEQTGVDPMLFDAPLSALGVRQVAELGRSLRASADGSVYNDDDDGGGDDGSGESGGGNGRAHDRFNPMPQVVLTSPLTRALQTATGAFEGLGIKVEVLPDLRERLTESCDVGRPTDELRRDFPNVDFSALLVHSRGTPASTPTRERLAAAAADTAGVGTAGVDVNAPGIQTASLKEAAAADELEREAERARMRDGIWWYVDPDTDHSAVTPEACRRDFATYGYVEPEHAAKARAARVLRAIRQRPERCVALVGHADLFNLLAARIDPRGEELWLENCGVASYAVAPLAVPFRSPSAKGSAAA</sequence>
<organism evidence="5 6">
    <name type="scientific">Micromonas commoda (strain RCC299 / NOUM17 / CCMP2709)</name>
    <name type="common">Picoplanktonic green alga</name>
    <dbReference type="NCBI Taxonomy" id="296587"/>
    <lineage>
        <taxon>Eukaryota</taxon>
        <taxon>Viridiplantae</taxon>
        <taxon>Chlorophyta</taxon>
        <taxon>Mamiellophyceae</taxon>
        <taxon>Mamiellales</taxon>
        <taxon>Mamiellaceae</taxon>
        <taxon>Micromonas</taxon>
    </lineage>
</organism>
<comment type="similarity">
    <text evidence="3">Belongs to the phosphoglycerate mutase family.</text>
</comment>
<feature type="region of interest" description="Disordered" evidence="4">
    <location>
        <begin position="130"/>
        <end position="162"/>
    </location>
</feature>
<dbReference type="GO" id="GO:0005737">
    <property type="term" value="C:cytoplasm"/>
    <property type="evidence" value="ECO:0007669"/>
    <property type="project" value="TreeGrafter"/>
</dbReference>
<dbReference type="EMBL" id="CP001577">
    <property type="protein sequence ID" value="ACO70290.1"/>
    <property type="molecule type" value="Genomic_DNA"/>
</dbReference>
<evidence type="ECO:0000256" key="3">
    <source>
        <dbReference type="ARBA" id="ARBA00038362"/>
    </source>
</evidence>
<dbReference type="Proteomes" id="UP000002009">
    <property type="component" value="Chromosome 12"/>
</dbReference>
<dbReference type="InterPro" id="IPR001345">
    <property type="entry name" value="PG/BPGM_mutase_AS"/>
</dbReference>
<keyword evidence="6" id="KW-1185">Reference proteome</keyword>
<dbReference type="eggNOG" id="ENOG502S0EI">
    <property type="taxonomic scope" value="Eukaryota"/>
</dbReference>
<feature type="compositionally biased region" description="Acidic residues" evidence="4">
    <location>
        <begin position="136"/>
        <end position="147"/>
    </location>
</feature>
<keyword evidence="1" id="KW-0324">Glycolysis</keyword>
<dbReference type="PROSITE" id="PS00175">
    <property type="entry name" value="PG_MUTASE"/>
    <property type="match status" value="1"/>
</dbReference>
<gene>
    <name evidence="5" type="ORF">MICPUN_63121</name>
</gene>
<dbReference type="AlphaFoldDB" id="C1FJ43"/>
<dbReference type="GO" id="GO:0016791">
    <property type="term" value="F:phosphatase activity"/>
    <property type="evidence" value="ECO:0007669"/>
    <property type="project" value="TreeGrafter"/>
</dbReference>
<dbReference type="PANTHER" id="PTHR48100">
    <property type="entry name" value="BROAD-SPECIFICITY PHOSPHATASE YOR283W-RELATED"/>
    <property type="match status" value="1"/>
</dbReference>